<keyword evidence="1" id="KW-0812">Transmembrane</keyword>
<feature type="transmembrane region" description="Helical" evidence="1">
    <location>
        <begin position="43"/>
        <end position="66"/>
    </location>
</feature>
<keyword evidence="3" id="KW-1185">Reference proteome</keyword>
<dbReference type="RefSeq" id="WP_187465153.1">
    <property type="nucleotide sequence ID" value="NZ_JACSIT010000050.1"/>
</dbReference>
<evidence type="ECO:0000313" key="3">
    <source>
        <dbReference type="Proteomes" id="UP000650081"/>
    </source>
</evidence>
<dbReference type="AlphaFoldDB" id="A0A923T7M3"/>
<organism evidence="2 3">
    <name type="scientific">Neolewinella lacunae</name>
    <dbReference type="NCBI Taxonomy" id="1517758"/>
    <lineage>
        <taxon>Bacteria</taxon>
        <taxon>Pseudomonadati</taxon>
        <taxon>Bacteroidota</taxon>
        <taxon>Saprospiria</taxon>
        <taxon>Saprospirales</taxon>
        <taxon>Lewinellaceae</taxon>
        <taxon>Neolewinella</taxon>
    </lineage>
</organism>
<reference evidence="2" key="1">
    <citation type="submission" date="2020-08" db="EMBL/GenBank/DDBJ databases">
        <title>Lewinella bacteria from marine environments.</title>
        <authorList>
            <person name="Zhong Y."/>
        </authorList>
    </citation>
    <scope>NUCLEOTIDE SEQUENCE</scope>
    <source>
        <strain evidence="2">KCTC 42187</strain>
    </source>
</reference>
<keyword evidence="1" id="KW-1133">Transmembrane helix</keyword>
<dbReference type="EMBL" id="JACSIT010000050">
    <property type="protein sequence ID" value="MBC6993028.1"/>
    <property type="molecule type" value="Genomic_DNA"/>
</dbReference>
<feature type="transmembrane region" description="Helical" evidence="1">
    <location>
        <begin position="73"/>
        <end position="96"/>
    </location>
</feature>
<dbReference type="Gene3D" id="2.40.50.140">
    <property type="entry name" value="Nucleic acid-binding proteins"/>
    <property type="match status" value="1"/>
</dbReference>
<evidence type="ECO:0000256" key="1">
    <source>
        <dbReference type="SAM" id="Phobius"/>
    </source>
</evidence>
<evidence type="ECO:0000313" key="2">
    <source>
        <dbReference type="EMBL" id="MBC6993028.1"/>
    </source>
</evidence>
<dbReference type="InterPro" id="IPR012340">
    <property type="entry name" value="NA-bd_OB-fold"/>
</dbReference>
<feature type="transmembrane region" description="Helical" evidence="1">
    <location>
        <begin position="116"/>
        <end position="134"/>
    </location>
</feature>
<protein>
    <recommendedName>
        <fullName evidence="4">NfeD-like C-terminal domain-containing protein</fullName>
    </recommendedName>
</protein>
<dbReference type="Proteomes" id="UP000650081">
    <property type="component" value="Unassembled WGS sequence"/>
</dbReference>
<proteinExistence type="predicted"/>
<name>A0A923T7M3_9BACT</name>
<keyword evidence="1" id="KW-0472">Membrane</keyword>
<gene>
    <name evidence="2" type="ORF">H9S92_02550</name>
</gene>
<sequence length="174" mass="18479">MIELLTTISLISGGILLLLLLLSIISGLDFDIDLDFNSDFDSGSLGIFKGVLTFVSIGAWTVKLFLTSQLDPVLAFTLGAAAGAVAVWVLSILLKFMLAQQADVNWSLRDALYQQGTVYLLIPAAGEGLVNIPIKGTNRELKARSASGEPIPTGTPVLVEDLTADGYVLVRPTT</sequence>
<accession>A0A923T7M3</accession>
<comment type="caution">
    <text evidence="2">The sequence shown here is derived from an EMBL/GenBank/DDBJ whole genome shotgun (WGS) entry which is preliminary data.</text>
</comment>
<evidence type="ECO:0008006" key="4">
    <source>
        <dbReference type="Google" id="ProtNLM"/>
    </source>
</evidence>